<comment type="caution">
    <text evidence="1">The sequence shown here is derived from an EMBL/GenBank/DDBJ whole genome shotgun (WGS) entry which is preliminary data.</text>
</comment>
<dbReference type="AlphaFoldDB" id="A0A5B7EE91"/>
<accession>A0A5B7EE91</accession>
<proteinExistence type="predicted"/>
<gene>
    <name evidence="1" type="ORF">E2C01_025929</name>
</gene>
<sequence length="112" mass="11990">MLSEPSPSVFLRGKVKTRIRVPSHAARLTAGEGSGWASSRKLSPGRVGKQAAASWSSPPIAQPASNKCAFVILNLRCERSCLAHSGCLIKLMMKKTSLALFCNNSRRGSYSA</sequence>
<organism evidence="1 2">
    <name type="scientific">Portunus trituberculatus</name>
    <name type="common">Swimming crab</name>
    <name type="synonym">Neptunus trituberculatus</name>
    <dbReference type="NCBI Taxonomy" id="210409"/>
    <lineage>
        <taxon>Eukaryota</taxon>
        <taxon>Metazoa</taxon>
        <taxon>Ecdysozoa</taxon>
        <taxon>Arthropoda</taxon>
        <taxon>Crustacea</taxon>
        <taxon>Multicrustacea</taxon>
        <taxon>Malacostraca</taxon>
        <taxon>Eumalacostraca</taxon>
        <taxon>Eucarida</taxon>
        <taxon>Decapoda</taxon>
        <taxon>Pleocyemata</taxon>
        <taxon>Brachyura</taxon>
        <taxon>Eubrachyura</taxon>
        <taxon>Portunoidea</taxon>
        <taxon>Portunidae</taxon>
        <taxon>Portuninae</taxon>
        <taxon>Portunus</taxon>
    </lineage>
</organism>
<reference evidence="1 2" key="1">
    <citation type="submission" date="2019-05" db="EMBL/GenBank/DDBJ databases">
        <title>Another draft genome of Portunus trituberculatus and its Hox gene families provides insights of decapod evolution.</title>
        <authorList>
            <person name="Jeong J.-H."/>
            <person name="Song I."/>
            <person name="Kim S."/>
            <person name="Choi T."/>
            <person name="Kim D."/>
            <person name="Ryu S."/>
            <person name="Kim W."/>
        </authorList>
    </citation>
    <scope>NUCLEOTIDE SEQUENCE [LARGE SCALE GENOMIC DNA]</scope>
    <source>
        <tissue evidence="1">Muscle</tissue>
    </source>
</reference>
<keyword evidence="2" id="KW-1185">Reference proteome</keyword>
<name>A0A5B7EE91_PORTR</name>
<dbReference type="Proteomes" id="UP000324222">
    <property type="component" value="Unassembled WGS sequence"/>
</dbReference>
<protein>
    <submittedName>
        <fullName evidence="1">Uncharacterized protein</fullName>
    </submittedName>
</protein>
<evidence type="ECO:0000313" key="2">
    <source>
        <dbReference type="Proteomes" id="UP000324222"/>
    </source>
</evidence>
<dbReference type="EMBL" id="VSRR010002661">
    <property type="protein sequence ID" value="MPC32610.1"/>
    <property type="molecule type" value="Genomic_DNA"/>
</dbReference>
<evidence type="ECO:0000313" key="1">
    <source>
        <dbReference type="EMBL" id="MPC32610.1"/>
    </source>
</evidence>